<evidence type="ECO:0000256" key="3">
    <source>
        <dbReference type="ARBA" id="ARBA00022741"/>
    </source>
</evidence>
<proteinExistence type="inferred from homology"/>
<sequence>MQLQAAGLTKRYGTRTALDAVDLTLEPGVFGLLGPNGAGKSTLMSILATHVAPTAGSLAIGDHRVFEGQRPGPGLEGARRLIGYLPQKFTIMGFSSVRRNVEVAAWAQGVDAAEVPAAADRALARVGLSDRATSRARSLSGGMRQRLGIACALAHDPQVVLLDEPTAALDPVQRAGLRDDLAELGRDRIVVVTTHIVEDIAHIAQRAVVMGHGSFRFDGTVADLADLGGGDVVSPLEAGYRAVLADPVPAA</sequence>
<comment type="similarity">
    <text evidence="1">Belongs to the ABC transporter superfamily.</text>
</comment>
<dbReference type="PANTHER" id="PTHR43335">
    <property type="entry name" value="ABC TRANSPORTER, ATP-BINDING PROTEIN"/>
    <property type="match status" value="1"/>
</dbReference>
<evidence type="ECO:0000256" key="2">
    <source>
        <dbReference type="ARBA" id="ARBA00022448"/>
    </source>
</evidence>
<dbReference type="Proteomes" id="UP000234206">
    <property type="component" value="Unassembled WGS sequence"/>
</dbReference>
<name>A0A2I1PCX9_9MICO</name>
<dbReference type="InterPro" id="IPR003439">
    <property type="entry name" value="ABC_transporter-like_ATP-bd"/>
</dbReference>
<dbReference type="PROSITE" id="PS50893">
    <property type="entry name" value="ABC_TRANSPORTER_2"/>
    <property type="match status" value="1"/>
</dbReference>
<dbReference type="InterPro" id="IPR027417">
    <property type="entry name" value="P-loop_NTPase"/>
</dbReference>
<keyword evidence="2" id="KW-0813">Transport</keyword>
<comment type="caution">
    <text evidence="6">The sequence shown here is derived from an EMBL/GenBank/DDBJ whole genome shotgun (WGS) entry which is preliminary data.</text>
</comment>
<accession>A0A2I1PCX9</accession>
<keyword evidence="3" id="KW-0547">Nucleotide-binding</keyword>
<dbReference type="InterPro" id="IPR003593">
    <property type="entry name" value="AAA+_ATPase"/>
</dbReference>
<dbReference type="GO" id="GO:0016887">
    <property type="term" value="F:ATP hydrolysis activity"/>
    <property type="evidence" value="ECO:0007669"/>
    <property type="project" value="InterPro"/>
</dbReference>
<dbReference type="SUPFAM" id="SSF52540">
    <property type="entry name" value="P-loop containing nucleoside triphosphate hydrolases"/>
    <property type="match status" value="1"/>
</dbReference>
<dbReference type="PANTHER" id="PTHR43335:SF2">
    <property type="entry name" value="ABC TRANSPORTER, ATP-BINDING PROTEIN"/>
    <property type="match status" value="1"/>
</dbReference>
<dbReference type="InterPro" id="IPR017871">
    <property type="entry name" value="ABC_transporter-like_CS"/>
</dbReference>
<gene>
    <name evidence="6" type="ORF">CYJ76_02775</name>
</gene>
<dbReference type="Gene3D" id="3.40.50.300">
    <property type="entry name" value="P-loop containing nucleotide triphosphate hydrolases"/>
    <property type="match status" value="1"/>
</dbReference>
<dbReference type="PROSITE" id="PS00211">
    <property type="entry name" value="ABC_TRANSPORTER_1"/>
    <property type="match status" value="1"/>
</dbReference>
<dbReference type="EMBL" id="PKIZ01000003">
    <property type="protein sequence ID" value="PKZ42492.1"/>
    <property type="molecule type" value="Genomic_DNA"/>
</dbReference>
<protein>
    <submittedName>
        <fullName evidence="6">Multidrug ABC transporter ATP-binding protein</fullName>
    </submittedName>
</protein>
<dbReference type="SMART" id="SM00382">
    <property type="entry name" value="AAA"/>
    <property type="match status" value="1"/>
</dbReference>
<feature type="domain" description="ABC transporter" evidence="5">
    <location>
        <begin position="3"/>
        <end position="237"/>
    </location>
</feature>
<dbReference type="AlphaFoldDB" id="A0A2I1PCX9"/>
<keyword evidence="7" id="KW-1185">Reference proteome</keyword>
<reference evidence="6 7" key="1">
    <citation type="submission" date="2017-12" db="EMBL/GenBank/DDBJ databases">
        <title>Phylogenetic diversity of female urinary microbiome.</title>
        <authorList>
            <person name="Thomas-White K."/>
            <person name="Wolfe A.J."/>
        </authorList>
    </citation>
    <scope>NUCLEOTIDE SEQUENCE [LARGE SCALE GENOMIC DNA]</scope>
    <source>
        <strain evidence="6 7">UMB1298</strain>
    </source>
</reference>
<dbReference type="RefSeq" id="WP_101849188.1">
    <property type="nucleotide sequence ID" value="NZ_PKIZ01000003.1"/>
</dbReference>
<evidence type="ECO:0000259" key="5">
    <source>
        <dbReference type="PROSITE" id="PS50893"/>
    </source>
</evidence>
<evidence type="ECO:0000313" key="6">
    <source>
        <dbReference type="EMBL" id="PKZ42492.1"/>
    </source>
</evidence>
<keyword evidence="4 6" id="KW-0067">ATP-binding</keyword>
<evidence type="ECO:0000256" key="1">
    <source>
        <dbReference type="ARBA" id="ARBA00005417"/>
    </source>
</evidence>
<dbReference type="GO" id="GO:0005524">
    <property type="term" value="F:ATP binding"/>
    <property type="evidence" value="ECO:0007669"/>
    <property type="project" value="UniProtKB-KW"/>
</dbReference>
<evidence type="ECO:0000256" key="4">
    <source>
        <dbReference type="ARBA" id="ARBA00022840"/>
    </source>
</evidence>
<dbReference type="Pfam" id="PF00005">
    <property type="entry name" value="ABC_tran"/>
    <property type="match status" value="1"/>
</dbReference>
<dbReference type="OrthoDB" id="9804819at2"/>
<organism evidence="6 7">
    <name type="scientific">Kytococcus schroeteri</name>
    <dbReference type="NCBI Taxonomy" id="138300"/>
    <lineage>
        <taxon>Bacteria</taxon>
        <taxon>Bacillati</taxon>
        <taxon>Actinomycetota</taxon>
        <taxon>Actinomycetes</taxon>
        <taxon>Micrococcales</taxon>
        <taxon>Kytococcaceae</taxon>
        <taxon>Kytococcus</taxon>
    </lineage>
</organism>
<evidence type="ECO:0000313" key="7">
    <source>
        <dbReference type="Proteomes" id="UP000234206"/>
    </source>
</evidence>